<evidence type="ECO:0000256" key="16">
    <source>
        <dbReference type="SAM" id="Phobius"/>
    </source>
</evidence>
<evidence type="ECO:0000259" key="17">
    <source>
        <dbReference type="Pfam" id="PF19028"/>
    </source>
</evidence>
<evidence type="ECO:0000256" key="4">
    <source>
        <dbReference type="ARBA" id="ARBA00022657"/>
    </source>
</evidence>
<dbReference type="InterPro" id="IPR056991">
    <property type="entry name" value="TSP1_TSH7A-B_C"/>
</dbReference>
<feature type="non-terminal residue" evidence="19">
    <location>
        <position position="1"/>
    </location>
</feature>
<evidence type="ECO:0000313" key="19">
    <source>
        <dbReference type="EMBL" id="OCT75720.1"/>
    </source>
</evidence>
<feature type="domain" description="Spondin-like TSP1" evidence="17">
    <location>
        <begin position="965"/>
        <end position="1006"/>
    </location>
</feature>
<dbReference type="GO" id="GO:0030154">
    <property type="term" value="P:cell differentiation"/>
    <property type="evidence" value="ECO:0007669"/>
    <property type="project" value="UniProtKB-KW"/>
</dbReference>
<feature type="transmembrane region" description="Helical" evidence="16">
    <location>
        <begin position="1486"/>
        <end position="1509"/>
    </location>
</feature>
<dbReference type="GO" id="GO:0030036">
    <property type="term" value="P:actin cytoskeleton organization"/>
    <property type="evidence" value="ECO:0007669"/>
    <property type="project" value="TreeGrafter"/>
</dbReference>
<evidence type="ECO:0000313" key="20">
    <source>
        <dbReference type="Proteomes" id="UP000694892"/>
    </source>
</evidence>
<evidence type="ECO:0000256" key="11">
    <source>
        <dbReference type="ARBA" id="ARBA00023157"/>
    </source>
</evidence>
<feature type="region of interest" description="Disordered" evidence="15">
    <location>
        <begin position="1448"/>
        <end position="1467"/>
    </location>
</feature>
<evidence type="ECO:0000256" key="1">
    <source>
        <dbReference type="ARBA" id="ARBA00004251"/>
    </source>
</evidence>
<evidence type="ECO:0000256" key="10">
    <source>
        <dbReference type="ARBA" id="ARBA00023136"/>
    </source>
</evidence>
<dbReference type="Proteomes" id="UP000694892">
    <property type="component" value="Chromosome 6L"/>
</dbReference>
<evidence type="ECO:0000256" key="6">
    <source>
        <dbReference type="ARBA" id="ARBA00022729"/>
    </source>
</evidence>
<dbReference type="GO" id="GO:0005886">
    <property type="term" value="C:plasma membrane"/>
    <property type="evidence" value="ECO:0007669"/>
    <property type="project" value="UniProtKB-SubCell"/>
</dbReference>
<dbReference type="Pfam" id="PF19028">
    <property type="entry name" value="TSP1_spondin"/>
    <property type="match status" value="6"/>
</dbReference>
<proteinExistence type="predicted"/>
<name>A0A974CN90_XENLA</name>
<dbReference type="FunFam" id="2.20.100.10:FF:000020">
    <property type="entry name" value="Thrombospondin type 1 domain containing 7A"/>
    <property type="match status" value="1"/>
</dbReference>
<dbReference type="PANTHER" id="PTHR11311">
    <property type="entry name" value="SPONDIN"/>
    <property type="match status" value="1"/>
</dbReference>
<feature type="domain" description="Thrombospondin type-1" evidence="18">
    <location>
        <begin position="1397"/>
        <end position="1436"/>
    </location>
</feature>
<comment type="subcellular location">
    <subcellularLocation>
        <location evidence="1">Cell membrane</location>
        <topology evidence="1">Single-pass type I membrane protein</topology>
    </subcellularLocation>
    <subcellularLocation>
        <location evidence="2">Cell projection</location>
    </subcellularLocation>
</comment>
<protein>
    <recommendedName>
        <fullName evidence="14">Thrombospondin type-1 domain-containing protein 7A</fullName>
    </recommendedName>
</protein>
<dbReference type="InterPro" id="IPR036383">
    <property type="entry name" value="TSP1_rpt_sf"/>
</dbReference>
<gene>
    <name evidence="19" type="ORF">XELAEV_18030907mg</name>
</gene>
<keyword evidence="8" id="KW-0221">Differentiation</keyword>
<dbReference type="Pfam" id="PF00090">
    <property type="entry name" value="TSP_1"/>
    <property type="match status" value="2"/>
</dbReference>
<dbReference type="FunFam" id="2.20.100.10:FF:000014">
    <property type="entry name" value="Thrombospondin type 1 domain containing 7A"/>
    <property type="match status" value="1"/>
</dbReference>
<dbReference type="OMA" id="CVPANEN"/>
<dbReference type="PANTHER" id="PTHR11311:SF8">
    <property type="entry name" value="THROMBOSPONDIN TYPE-1 DOMAIN-CONTAINING PROTEIN 7A"/>
    <property type="match status" value="1"/>
</dbReference>
<dbReference type="FunFam" id="2.20.100.10:FF:000019">
    <property type="entry name" value="Thrombospondin type 1 domain containing 7A"/>
    <property type="match status" value="1"/>
</dbReference>
<feature type="compositionally biased region" description="Polar residues" evidence="15">
    <location>
        <begin position="1453"/>
        <end position="1465"/>
    </location>
</feature>
<evidence type="ECO:0000256" key="7">
    <source>
        <dbReference type="ARBA" id="ARBA00022737"/>
    </source>
</evidence>
<keyword evidence="10 16" id="KW-0472">Membrane</keyword>
<dbReference type="Gene3D" id="2.20.100.10">
    <property type="entry name" value="Thrombospondin type-1 (TSP1) repeat"/>
    <property type="match status" value="10"/>
</dbReference>
<dbReference type="FunFam" id="2.20.100.10:FF:000018">
    <property type="entry name" value="Thrombospondin type 1 domain containing 7A"/>
    <property type="match status" value="1"/>
</dbReference>
<feature type="domain" description="Spondin-like TSP1" evidence="17">
    <location>
        <begin position="1165"/>
        <end position="1218"/>
    </location>
</feature>
<keyword evidence="7" id="KW-0677">Repeat</keyword>
<dbReference type="GO" id="GO:0001525">
    <property type="term" value="P:angiogenesis"/>
    <property type="evidence" value="ECO:0007669"/>
    <property type="project" value="UniProtKB-KW"/>
</dbReference>
<keyword evidence="4" id="KW-0037">Angiogenesis</keyword>
<keyword evidence="5 16" id="KW-0812">Transmembrane</keyword>
<dbReference type="FunFam" id="2.20.100.10:FF:000050">
    <property type="entry name" value="Thrombospondin type 1 domain containing 7B"/>
    <property type="match status" value="1"/>
</dbReference>
<dbReference type="SMART" id="SM00209">
    <property type="entry name" value="TSP1"/>
    <property type="match status" value="14"/>
</dbReference>
<accession>A0A974CN90</accession>
<dbReference type="InterPro" id="IPR051418">
    <property type="entry name" value="Spondin/Thrombospondin_T1"/>
</dbReference>
<organism evidence="19 20">
    <name type="scientific">Xenopus laevis</name>
    <name type="common">African clawed frog</name>
    <dbReference type="NCBI Taxonomy" id="8355"/>
    <lineage>
        <taxon>Eukaryota</taxon>
        <taxon>Metazoa</taxon>
        <taxon>Chordata</taxon>
        <taxon>Craniata</taxon>
        <taxon>Vertebrata</taxon>
        <taxon>Euteleostomi</taxon>
        <taxon>Amphibia</taxon>
        <taxon>Batrachia</taxon>
        <taxon>Anura</taxon>
        <taxon>Pipoidea</taxon>
        <taxon>Pipidae</taxon>
        <taxon>Xenopodinae</taxon>
        <taxon>Xenopus</taxon>
        <taxon>Xenopus</taxon>
    </lineage>
</organism>
<feature type="domain" description="Spondin-like TSP1" evidence="17">
    <location>
        <begin position="566"/>
        <end position="624"/>
    </location>
</feature>
<dbReference type="FunFam" id="2.20.100.10:FF:000015">
    <property type="entry name" value="Thrombospondin, type I, domain containing 7A"/>
    <property type="match status" value="1"/>
</dbReference>
<dbReference type="FunFam" id="2.20.100.10:FF:000031">
    <property type="entry name" value="Thrombospondin type 1 domain containing 7A"/>
    <property type="match status" value="1"/>
</dbReference>
<evidence type="ECO:0000256" key="9">
    <source>
        <dbReference type="ARBA" id="ARBA00022989"/>
    </source>
</evidence>
<evidence type="ECO:0000256" key="14">
    <source>
        <dbReference type="ARBA" id="ARBA00069078"/>
    </source>
</evidence>
<evidence type="ECO:0000256" key="2">
    <source>
        <dbReference type="ARBA" id="ARBA00004316"/>
    </source>
</evidence>
<feature type="compositionally biased region" description="Basic and acidic residues" evidence="15">
    <location>
        <begin position="217"/>
        <end position="231"/>
    </location>
</feature>
<evidence type="ECO:0000256" key="8">
    <source>
        <dbReference type="ARBA" id="ARBA00022782"/>
    </source>
</evidence>
<reference evidence="20" key="1">
    <citation type="journal article" date="2016" name="Nature">
        <title>Genome evolution in the allotetraploid frog Xenopus laevis.</title>
        <authorList>
            <person name="Session A.M."/>
            <person name="Uno Y."/>
            <person name="Kwon T."/>
            <person name="Chapman J.A."/>
            <person name="Toyoda A."/>
            <person name="Takahashi S."/>
            <person name="Fukui A."/>
            <person name="Hikosaka A."/>
            <person name="Suzuki A."/>
            <person name="Kondo M."/>
            <person name="van Heeringen S.J."/>
            <person name="Quigley I."/>
            <person name="Heinz S."/>
            <person name="Ogino H."/>
            <person name="Ochi H."/>
            <person name="Hellsten U."/>
            <person name="Lyons J.B."/>
            <person name="Simakov O."/>
            <person name="Putnam N."/>
            <person name="Stites J."/>
            <person name="Kuroki Y."/>
            <person name="Tanaka T."/>
            <person name="Michiue T."/>
            <person name="Watanabe M."/>
            <person name="Bogdanovic O."/>
            <person name="Lister R."/>
            <person name="Georgiou G."/>
            <person name="Paranjpe S.S."/>
            <person name="van Kruijsbergen I."/>
            <person name="Shu S."/>
            <person name="Carlson J."/>
            <person name="Kinoshita T."/>
            <person name="Ohta Y."/>
            <person name="Mawaribuchi S."/>
            <person name="Jenkins J."/>
            <person name="Grimwood J."/>
            <person name="Schmutz J."/>
            <person name="Mitros T."/>
            <person name="Mozaffari S.V."/>
            <person name="Suzuki Y."/>
            <person name="Haramoto Y."/>
            <person name="Yamamoto T.S."/>
            <person name="Takagi C."/>
            <person name="Heald R."/>
            <person name="Miller K."/>
            <person name="Haudenschild C."/>
            <person name="Kitzman J."/>
            <person name="Nakayama T."/>
            <person name="Izutsu Y."/>
            <person name="Robert J."/>
            <person name="Fortriede J."/>
            <person name="Burns K."/>
            <person name="Lotay V."/>
            <person name="Karimi K."/>
            <person name="Yasuoka Y."/>
            <person name="Dichmann D.S."/>
            <person name="Flajnik M.F."/>
            <person name="Houston D.W."/>
            <person name="Shendure J."/>
            <person name="DuPasquier L."/>
            <person name="Vize P.D."/>
            <person name="Zorn A.M."/>
            <person name="Ito M."/>
            <person name="Marcotte E.M."/>
            <person name="Wallingford J.B."/>
            <person name="Ito Y."/>
            <person name="Asashima M."/>
            <person name="Ueno N."/>
            <person name="Matsuda Y."/>
            <person name="Veenstra G.J."/>
            <person name="Fujiyama A."/>
            <person name="Harland R.M."/>
            <person name="Taira M."/>
            <person name="Rokhsar D.S."/>
        </authorList>
    </citation>
    <scope>NUCLEOTIDE SEQUENCE [LARGE SCALE GENOMIC DNA]</scope>
    <source>
        <strain evidence="20">J</strain>
    </source>
</reference>
<feature type="domain" description="Spondin-like TSP1" evidence="17">
    <location>
        <begin position="1293"/>
        <end position="1352"/>
    </location>
</feature>
<sequence length="1536" mass="172486">PWGRCMGDECGPGGIQTRAVWCAHVEGWTTLPTNCKQTDRPENQQNCFRVCDWHKEMYDWQLGSWNQCKPVISRSSEKPTECTKGEEGIQTREVTCIQKANGAIADDSICEYFEPKPRLEQGCLIPCPQDCIVSEYSPWSECSRTCGNGLKHRTRDVITLAQFGGSACPNLTEYIICQSTPCEGEENMYSLSVGPWSSCSVPLSRHVRQAGKRGKNRERAKEREKAVKDPEARELIKKKRTRNRKNRQENRYWDIQIGYQTRLVTCMHRNGKTAALSFCQQEKLPITFQSCVVDKECQVSEWAEWSLCSKACDMASVGYRTRKRTIKLFPIGNGNECPELEETEQCTSPPDGPQVCIQYTWRATEWTECRVDPLLSQQDKRRGNQTALCGGGIQTREIYCVPANENLLSYLNNVKDKEASKPVEAKLCSEPPLSTSQLCHVPCPIECEVSAWSAWGPCTFENCDDQQSKKGFKLRKRYVTNEPTGGTGNCAHLLEAIPCEEPSCYDWRLDKLEECIPDNGNNCGSGTQVPVVTCINSDGEEVDRQQCRDAIYPIPILCDVPCPKDCVLSMWSEWSSCSHTCSGKTTEGRQTRTRSILAYAGDGRIPCPESNALQEIRSCNEHPCTVYHWQTGPWGQCTEDVTVSAFNSSNWNGEATCALGMQTRKIICVRVNVGQVGPKKCPESLRPETMRQCLLPCRRDCIVTPYSDWTTCPTSCQDGDVAIKKQTRHRVIIQLPSYGGRDCPDTLYEENECEAPATCHSYRWKTHKWRRCQLVPWYVRQDSPGAYETCGPGLQARAITCRRKDGAQVEVADCLANAGPLPPLTQSCQIPCQDDCQFTNWSKFSSCNGDCGAVRTRKRSLLGKSKKKDKCKNAQLYPVIETQFCPCDKYSAQPVGNWSDCILPEGKVEALLGIKVQGEIKECGQGYRYQAMACYDQNSRLVETSRCNSHGYIEEACIIPCPSDCKLSEWSNWSRCSKSCGSGVKVRSKWLREKPYNGGRPCPKLDHVNQNTVDGPSDVVEDYLCEPEEMPLGARNCNLPCPEDCVMSEWSEWSRCPLPCDGTSYRERSAVPIRQAEEGKACHVAIETEPCNLNKNCYHYEYNVTDWSTCQLSVKAVCGNGIKTRMLDCVRSDVKSVDLKYCKELGLERTWQMNISCVVECPINCQLSEWSFWSKCSKECGLQGKMLRNRTVIQPSQGDGRPCPSQMEQSKPCPVKPCYRWQYGRWSLCKVEDAQCGVGTRFRNISCVVYDGSREDSGKIVDEEFCGDIDLIVNNDKNIVLDESCTVPCPGDCYLSEWSEWSLCQLTCVNGEDLGFGGIKMRSRAVILQEMENQHLCPEQVVESQPCNDGKCYEYKWLASPWKGSSRMVWCQRSDGLNVTGGCLEAYHPETERSCNPPCAQQHSYCTETGSCGCEDGYTEVTSSDGTLDQCTLIPVVIMPTLDEKKGDVKTSRAINPTQPSSSQSGYGGRTWFLQPFGSDGRLKTWVYGVAAGAFVLLIFVVSMIYLACKKPKKPPRRQNNRLKPLTLAYDGDADM</sequence>
<dbReference type="PROSITE" id="PS50092">
    <property type="entry name" value="TSP1"/>
    <property type="match status" value="11"/>
</dbReference>
<keyword evidence="12" id="KW-0325">Glycoprotein</keyword>
<feature type="domain" description="Spondin-like TSP1" evidence="17">
    <location>
        <begin position="131"/>
        <end position="182"/>
    </location>
</feature>
<feature type="domain" description="Spondin-like TSP1" evidence="17">
    <location>
        <begin position="297"/>
        <end position="349"/>
    </location>
</feature>
<evidence type="ECO:0000259" key="18">
    <source>
        <dbReference type="Pfam" id="PF23308"/>
    </source>
</evidence>
<dbReference type="FunFam" id="2.20.100.10:FF:000027">
    <property type="entry name" value="Thrombospondin type 1 domain containing 7A"/>
    <property type="match status" value="1"/>
</dbReference>
<keyword evidence="13" id="KW-0966">Cell projection</keyword>
<feature type="region of interest" description="Disordered" evidence="15">
    <location>
        <begin position="208"/>
        <end position="231"/>
    </location>
</feature>
<keyword evidence="3" id="KW-1003">Cell membrane</keyword>
<evidence type="ECO:0000256" key="15">
    <source>
        <dbReference type="SAM" id="MobiDB-lite"/>
    </source>
</evidence>
<dbReference type="GO" id="GO:0042995">
    <property type="term" value="C:cell projection"/>
    <property type="evidence" value="ECO:0007669"/>
    <property type="project" value="UniProtKB-SubCell"/>
</dbReference>
<dbReference type="InterPro" id="IPR000884">
    <property type="entry name" value="TSP1_rpt"/>
</dbReference>
<evidence type="ECO:0000256" key="3">
    <source>
        <dbReference type="ARBA" id="ARBA00022475"/>
    </source>
</evidence>
<dbReference type="EMBL" id="CM004476">
    <property type="protein sequence ID" value="OCT75720.1"/>
    <property type="molecule type" value="Genomic_DNA"/>
</dbReference>
<dbReference type="Pfam" id="PF19030">
    <property type="entry name" value="TSP1_ADAMTS"/>
    <property type="match status" value="1"/>
</dbReference>
<evidence type="ECO:0000256" key="13">
    <source>
        <dbReference type="ARBA" id="ARBA00023273"/>
    </source>
</evidence>
<keyword evidence="11" id="KW-1015">Disulfide bond</keyword>
<dbReference type="InterPro" id="IPR044004">
    <property type="entry name" value="TSP1_spondin_dom"/>
</dbReference>
<evidence type="ECO:0000256" key="5">
    <source>
        <dbReference type="ARBA" id="ARBA00022692"/>
    </source>
</evidence>
<dbReference type="FunFam" id="2.20.100.10:FF:000017">
    <property type="entry name" value="Thrombospondin type 1 domain containing 7A"/>
    <property type="match status" value="1"/>
</dbReference>
<keyword evidence="9 16" id="KW-1133">Transmembrane helix</keyword>
<dbReference type="Pfam" id="PF23308">
    <property type="entry name" value="TSP1_TSH7A-B_C"/>
    <property type="match status" value="1"/>
</dbReference>
<keyword evidence="6" id="KW-0732">Signal</keyword>
<dbReference type="SUPFAM" id="SSF82895">
    <property type="entry name" value="TSP-1 type 1 repeat"/>
    <property type="match status" value="10"/>
</dbReference>
<evidence type="ECO:0000256" key="12">
    <source>
        <dbReference type="ARBA" id="ARBA00023180"/>
    </source>
</evidence>